<protein>
    <submittedName>
        <fullName evidence="1">Uncharacterized protein</fullName>
    </submittedName>
</protein>
<dbReference type="Proteomes" id="UP000630887">
    <property type="component" value="Unassembled WGS sequence"/>
</dbReference>
<proteinExistence type="predicted"/>
<accession>A0A8J3LA43</accession>
<gene>
    <name evidence="1" type="ORF">Cco03nite_57300</name>
</gene>
<evidence type="ECO:0000313" key="2">
    <source>
        <dbReference type="Proteomes" id="UP000630887"/>
    </source>
</evidence>
<organism evidence="1 2">
    <name type="scientific">Catellatospora coxensis</name>
    <dbReference type="NCBI Taxonomy" id="310354"/>
    <lineage>
        <taxon>Bacteria</taxon>
        <taxon>Bacillati</taxon>
        <taxon>Actinomycetota</taxon>
        <taxon>Actinomycetes</taxon>
        <taxon>Micromonosporales</taxon>
        <taxon>Micromonosporaceae</taxon>
        <taxon>Catellatospora</taxon>
    </lineage>
</organism>
<name>A0A8J3LA43_9ACTN</name>
<dbReference type="RefSeq" id="WP_203695554.1">
    <property type="nucleotide sequence ID" value="NZ_BAAALC010000034.1"/>
</dbReference>
<keyword evidence="2" id="KW-1185">Reference proteome</keyword>
<reference evidence="1 2" key="1">
    <citation type="submission" date="2021-01" db="EMBL/GenBank/DDBJ databases">
        <title>Whole genome shotgun sequence of Catellatospora coxensis NBRC 107359.</title>
        <authorList>
            <person name="Komaki H."/>
            <person name="Tamura T."/>
        </authorList>
    </citation>
    <scope>NUCLEOTIDE SEQUENCE [LARGE SCALE GENOMIC DNA]</scope>
    <source>
        <strain evidence="1 2">NBRC 107359</strain>
    </source>
</reference>
<evidence type="ECO:0000313" key="1">
    <source>
        <dbReference type="EMBL" id="GIG09030.1"/>
    </source>
</evidence>
<comment type="caution">
    <text evidence="1">The sequence shown here is derived from an EMBL/GenBank/DDBJ whole genome shotgun (WGS) entry which is preliminary data.</text>
</comment>
<dbReference type="EMBL" id="BONI01000057">
    <property type="protein sequence ID" value="GIG09030.1"/>
    <property type="molecule type" value="Genomic_DNA"/>
</dbReference>
<sequence length="144" mass="16141">MTFHISVHRIADRERLKEPAPTDIGALRAWMADRADLTVFDEFLGANWAIGDHWSDHAERLGLPILASLYEVGCTHGVQIEGAGLDTLERELDQLVAEWRRLAPPPDEDGGQEPQPLTQLLERADHMRTAIRIARQVDGFIDIG</sequence>
<dbReference type="AlphaFoldDB" id="A0A8J3LA43"/>